<dbReference type="Pfam" id="PF06445">
    <property type="entry name" value="GyrI-like"/>
    <property type="match status" value="1"/>
</dbReference>
<dbReference type="InterPro" id="IPR029442">
    <property type="entry name" value="GyrI-like"/>
</dbReference>
<keyword evidence="1" id="KW-0805">Transcription regulation</keyword>
<dbReference type="InterPro" id="IPR018062">
    <property type="entry name" value="HTH_AraC-typ_CS"/>
</dbReference>
<evidence type="ECO:0000259" key="4">
    <source>
        <dbReference type="PROSITE" id="PS01124"/>
    </source>
</evidence>
<dbReference type="SUPFAM" id="SSF55136">
    <property type="entry name" value="Probable bacterial effector-binding domain"/>
    <property type="match status" value="1"/>
</dbReference>
<evidence type="ECO:0000313" key="5">
    <source>
        <dbReference type="EMBL" id="TDK60538.1"/>
    </source>
</evidence>
<dbReference type="InterPro" id="IPR020449">
    <property type="entry name" value="Tscrpt_reg_AraC-type_HTH"/>
</dbReference>
<reference evidence="5 6" key="1">
    <citation type="submission" date="2019-03" db="EMBL/GenBank/DDBJ databases">
        <title>Sapientia aquatica gen. nov., sp. nov., isolated from a crater lake.</title>
        <authorList>
            <person name="Felfoldi T."/>
            <person name="Szabo A."/>
            <person name="Toth E."/>
            <person name="Schumann P."/>
            <person name="Keki Z."/>
            <person name="Marialigeti K."/>
            <person name="Mathe I."/>
        </authorList>
    </citation>
    <scope>NUCLEOTIDE SEQUENCE [LARGE SCALE GENOMIC DNA]</scope>
    <source>
        <strain evidence="5 6">SA-152</strain>
    </source>
</reference>
<proteinExistence type="predicted"/>
<feature type="domain" description="HTH araC/xylS-type" evidence="4">
    <location>
        <begin position="12"/>
        <end position="111"/>
    </location>
</feature>
<sequence length="286" mass="32849">MSKAGEYAAKFNRVFDYIDQNLHGDLSLDSLSQVAHFSKFHFSRQFSGYTGVSVFGYVQLMRLKRASYRLAFNQADKIIDIALDAGFENPESFSRAFKNTFGQTPTEFRLQPAWQPWNEQYQFPKRERNTSMDVRIIQFEETKIASFQHRGAPDLVNDSVAQFIAWRKQSGLSPIKQSSTFGIVHDNPDTTEPDKFRFDICGSVHEPIPDNVHGVINGTIPAGRCAVVRHKGSHDRIGESIYPMYRDWLPSSGESLRDFPLFFHYLNLLPETPELELETDIYLPLR</sequence>
<gene>
    <name evidence="5" type="ORF">E2I14_18090</name>
</gene>
<organism evidence="5 6">
    <name type="scientific">Sapientia aquatica</name>
    <dbReference type="NCBI Taxonomy" id="1549640"/>
    <lineage>
        <taxon>Bacteria</taxon>
        <taxon>Pseudomonadati</taxon>
        <taxon>Pseudomonadota</taxon>
        <taxon>Betaproteobacteria</taxon>
        <taxon>Burkholderiales</taxon>
        <taxon>Oxalobacteraceae</taxon>
        <taxon>Sapientia</taxon>
    </lineage>
</organism>
<dbReference type="SMART" id="SM00342">
    <property type="entry name" value="HTH_ARAC"/>
    <property type="match status" value="1"/>
</dbReference>
<dbReference type="PROSITE" id="PS01124">
    <property type="entry name" value="HTH_ARAC_FAMILY_2"/>
    <property type="match status" value="1"/>
</dbReference>
<keyword evidence="2" id="KW-0238">DNA-binding</keyword>
<dbReference type="PROSITE" id="PS00041">
    <property type="entry name" value="HTH_ARAC_FAMILY_1"/>
    <property type="match status" value="1"/>
</dbReference>
<dbReference type="OrthoDB" id="282744at2"/>
<keyword evidence="3" id="KW-0804">Transcription</keyword>
<evidence type="ECO:0000256" key="1">
    <source>
        <dbReference type="ARBA" id="ARBA00023015"/>
    </source>
</evidence>
<dbReference type="SUPFAM" id="SSF46689">
    <property type="entry name" value="Homeodomain-like"/>
    <property type="match status" value="2"/>
</dbReference>
<dbReference type="Gene3D" id="3.20.80.10">
    <property type="entry name" value="Regulatory factor, effector binding domain"/>
    <property type="match status" value="1"/>
</dbReference>
<dbReference type="RefSeq" id="WP_133331141.1">
    <property type="nucleotide sequence ID" value="NZ_SMYL01000016.1"/>
</dbReference>
<dbReference type="InterPro" id="IPR011256">
    <property type="entry name" value="Reg_factor_effector_dom_sf"/>
</dbReference>
<dbReference type="Proteomes" id="UP000294829">
    <property type="component" value="Unassembled WGS sequence"/>
</dbReference>
<dbReference type="EMBL" id="SMYL01000016">
    <property type="protein sequence ID" value="TDK60538.1"/>
    <property type="molecule type" value="Genomic_DNA"/>
</dbReference>
<dbReference type="GO" id="GO:0003700">
    <property type="term" value="F:DNA-binding transcription factor activity"/>
    <property type="evidence" value="ECO:0007669"/>
    <property type="project" value="InterPro"/>
</dbReference>
<dbReference type="PRINTS" id="PR00032">
    <property type="entry name" value="HTHARAC"/>
</dbReference>
<keyword evidence="6" id="KW-1185">Reference proteome</keyword>
<dbReference type="Gene3D" id="1.10.10.60">
    <property type="entry name" value="Homeodomain-like"/>
    <property type="match status" value="2"/>
</dbReference>
<comment type="caution">
    <text evidence="5">The sequence shown here is derived from an EMBL/GenBank/DDBJ whole genome shotgun (WGS) entry which is preliminary data.</text>
</comment>
<dbReference type="GO" id="GO:0043565">
    <property type="term" value="F:sequence-specific DNA binding"/>
    <property type="evidence" value="ECO:0007669"/>
    <property type="project" value="InterPro"/>
</dbReference>
<name>A0A4R5VQ27_9BURK</name>
<dbReference type="Pfam" id="PF12833">
    <property type="entry name" value="HTH_18"/>
    <property type="match status" value="1"/>
</dbReference>
<dbReference type="InterPro" id="IPR009057">
    <property type="entry name" value="Homeodomain-like_sf"/>
</dbReference>
<dbReference type="AlphaFoldDB" id="A0A4R5VQ27"/>
<dbReference type="InterPro" id="IPR010499">
    <property type="entry name" value="AraC_E-bd"/>
</dbReference>
<accession>A0A4R5VQ27</accession>
<dbReference type="PANTHER" id="PTHR40055:SF1">
    <property type="entry name" value="TRANSCRIPTIONAL REGULATOR YGIV-RELATED"/>
    <property type="match status" value="1"/>
</dbReference>
<dbReference type="InterPro" id="IPR018060">
    <property type="entry name" value="HTH_AraC"/>
</dbReference>
<evidence type="ECO:0000313" key="6">
    <source>
        <dbReference type="Proteomes" id="UP000294829"/>
    </source>
</evidence>
<dbReference type="InterPro" id="IPR050908">
    <property type="entry name" value="SmbC-like"/>
</dbReference>
<dbReference type="SMART" id="SM00871">
    <property type="entry name" value="AraC_E_bind"/>
    <property type="match status" value="1"/>
</dbReference>
<evidence type="ECO:0000256" key="3">
    <source>
        <dbReference type="ARBA" id="ARBA00023163"/>
    </source>
</evidence>
<protein>
    <submittedName>
        <fullName evidence="5">Helix-turn-helix domain-containing protein</fullName>
    </submittedName>
</protein>
<evidence type="ECO:0000256" key="2">
    <source>
        <dbReference type="ARBA" id="ARBA00023125"/>
    </source>
</evidence>
<dbReference type="PANTHER" id="PTHR40055">
    <property type="entry name" value="TRANSCRIPTIONAL REGULATOR YGIV-RELATED"/>
    <property type="match status" value="1"/>
</dbReference>